<evidence type="ECO:0000259" key="2">
    <source>
        <dbReference type="Pfam" id="PF14606"/>
    </source>
</evidence>
<gene>
    <name evidence="4" type="ORF">FYK55_26100</name>
</gene>
<dbReference type="Proteomes" id="UP000324479">
    <property type="component" value="Unassembled WGS sequence"/>
</dbReference>
<dbReference type="InterPro" id="IPR032740">
    <property type="entry name" value="GxDLY"/>
</dbReference>
<dbReference type="PANTHER" id="PTHR30383">
    <property type="entry name" value="THIOESTERASE 1/PROTEASE 1/LYSOPHOSPHOLIPASE L1"/>
    <property type="match status" value="1"/>
</dbReference>
<dbReference type="Pfam" id="PF14606">
    <property type="entry name" value="Lipase_GDSL_3"/>
    <property type="match status" value="1"/>
</dbReference>
<dbReference type="Pfam" id="PF14607">
    <property type="entry name" value="GxDLY"/>
    <property type="match status" value="1"/>
</dbReference>
<evidence type="ECO:0008006" key="6">
    <source>
        <dbReference type="Google" id="ProtNLM"/>
    </source>
</evidence>
<dbReference type="RefSeq" id="WP_150079583.1">
    <property type="nucleotide sequence ID" value="NZ_VWOX01000024.1"/>
</dbReference>
<dbReference type="CDD" id="cd01844">
    <property type="entry name" value="SGNH_hydrolase_like_6"/>
    <property type="match status" value="1"/>
</dbReference>
<dbReference type="Gene3D" id="3.40.50.1110">
    <property type="entry name" value="SGNH hydrolase"/>
    <property type="match status" value="1"/>
</dbReference>
<evidence type="ECO:0000313" key="5">
    <source>
        <dbReference type="Proteomes" id="UP000324479"/>
    </source>
</evidence>
<dbReference type="AlphaFoldDB" id="A0A5M6CUN8"/>
<organism evidence="4 5">
    <name type="scientific">Roseiconus nitratireducens</name>
    <dbReference type="NCBI Taxonomy" id="2605748"/>
    <lineage>
        <taxon>Bacteria</taxon>
        <taxon>Pseudomonadati</taxon>
        <taxon>Planctomycetota</taxon>
        <taxon>Planctomycetia</taxon>
        <taxon>Pirellulales</taxon>
        <taxon>Pirellulaceae</taxon>
        <taxon>Roseiconus</taxon>
    </lineage>
</organism>
<protein>
    <recommendedName>
        <fullName evidence="6">Lysophospholipase L1-like esterase</fullName>
    </recommendedName>
</protein>
<dbReference type="InterPro" id="IPR013830">
    <property type="entry name" value="SGNH_hydro"/>
</dbReference>
<dbReference type="SUPFAM" id="SSF52266">
    <property type="entry name" value="SGNH hydrolase"/>
    <property type="match status" value="1"/>
</dbReference>
<sequence>MQVPFSRRSLLAASVAGAACLSTKNVFGESSPDDLQWHDVQDWGVEGRGFEDTKKYFDRLPAAAEGVVRDAVWNLSRHSAGMLVRFRTDATEIHADHAVTSANLAMPHMPATGVSGLDLYATDDEGNWRWVAVSRPTQQHMKVSLVSGLRPGMRDYAVYLPLYNGTESLKIGVAAGARFEPIAPRPDPPIVFYGTSITHGACASRPGMPHPAILGRRLNRPVINLGFSGNGKLEPEVGRFLVELDPCVYVLDCLPNMVADEVATRTGPMVHQLRSAHPDVPIVLVEDRTYADAWIRPSRQQRNESSRQAFRKAHQQLVDAGVDRLFYVDGEAMLASDRDDTTDGSHPSDLGFFHQADALEPVLRKAIGS</sequence>
<keyword evidence="1" id="KW-0732">Signal</keyword>
<evidence type="ECO:0000313" key="4">
    <source>
        <dbReference type="EMBL" id="KAA5538911.1"/>
    </source>
</evidence>
<reference evidence="4 5" key="1">
    <citation type="submission" date="2019-08" db="EMBL/GenBank/DDBJ databases">
        <authorList>
            <person name="Dhanesh K."/>
            <person name="Kumar G."/>
            <person name="Sasikala C."/>
            <person name="Venkata Ramana C."/>
        </authorList>
    </citation>
    <scope>NUCLEOTIDE SEQUENCE [LARGE SCALE GENOMIC DNA]</scope>
    <source>
        <strain evidence="4 5">JC645</strain>
    </source>
</reference>
<dbReference type="PROSITE" id="PS51257">
    <property type="entry name" value="PROKAR_LIPOPROTEIN"/>
    <property type="match status" value="1"/>
</dbReference>
<name>A0A5M6CUN8_9BACT</name>
<accession>A0A5M6CUN8</accession>
<dbReference type="InterPro" id="IPR036514">
    <property type="entry name" value="SGNH_hydro_sf"/>
</dbReference>
<feature type="domain" description="SGNH hydrolase-type esterase N-terminal" evidence="3">
    <location>
        <begin position="35"/>
        <end position="179"/>
    </location>
</feature>
<proteinExistence type="predicted"/>
<comment type="caution">
    <text evidence="4">The sequence shown here is derived from an EMBL/GenBank/DDBJ whole genome shotgun (WGS) entry which is preliminary data.</text>
</comment>
<dbReference type="InterPro" id="IPR051532">
    <property type="entry name" value="Ester_Hydrolysis_Enzymes"/>
</dbReference>
<feature type="chain" id="PRO_5024408827" description="Lysophospholipase L1-like esterase" evidence="1">
    <location>
        <begin position="19"/>
        <end position="369"/>
    </location>
</feature>
<feature type="domain" description="SGNH hydrolase-type esterase" evidence="2">
    <location>
        <begin position="189"/>
        <end position="364"/>
    </location>
</feature>
<evidence type="ECO:0000256" key="1">
    <source>
        <dbReference type="SAM" id="SignalP"/>
    </source>
</evidence>
<evidence type="ECO:0000259" key="3">
    <source>
        <dbReference type="Pfam" id="PF14607"/>
    </source>
</evidence>
<dbReference type="PANTHER" id="PTHR30383:SF29">
    <property type="entry name" value="SGNH HYDROLASE-TYPE ESTERASE DOMAIN-CONTAINING PROTEIN"/>
    <property type="match status" value="1"/>
</dbReference>
<feature type="signal peptide" evidence="1">
    <location>
        <begin position="1"/>
        <end position="18"/>
    </location>
</feature>
<dbReference type="EMBL" id="VWOX01000024">
    <property type="protein sequence ID" value="KAA5538911.1"/>
    <property type="molecule type" value="Genomic_DNA"/>
</dbReference>
<dbReference type="GO" id="GO:0016788">
    <property type="term" value="F:hydrolase activity, acting on ester bonds"/>
    <property type="evidence" value="ECO:0007669"/>
    <property type="project" value="UniProtKB-ARBA"/>
</dbReference>
<keyword evidence="5" id="KW-1185">Reference proteome</keyword>
<dbReference type="Gene3D" id="2.60.120.260">
    <property type="entry name" value="Galactose-binding domain-like"/>
    <property type="match status" value="1"/>
</dbReference>